<proteinExistence type="inferred from homology"/>
<feature type="compositionally biased region" description="Polar residues" evidence="6">
    <location>
        <begin position="419"/>
        <end position="438"/>
    </location>
</feature>
<feature type="coiled-coil region" evidence="5">
    <location>
        <begin position="950"/>
        <end position="991"/>
    </location>
</feature>
<name>A0A8H6SGA3_MYCCL</name>
<feature type="region of interest" description="Disordered" evidence="6">
    <location>
        <begin position="367"/>
        <end position="468"/>
    </location>
</feature>
<sequence>MYSSHRRVLLTGFGPFGTFKENPSWLAVKTLHDTVLKKHIHITTLQVPVVYKSVLEIVPGFHQAPPKLPEDAGELDVPEDGYDLIVHVGVAGPGGLLAERQAHKTGYTLPDYKRESPPLVNPKGTVRGFGPPQYGAEFADELLTSVDIDKLVSELTAGSNPVNIRPSSDPGRYLCDFIFYASLAESQRAGRGTPVLFIHCPPVGDKLSTAQVADEHAADLGSARPCEARKKGRITQFFDCGPKDKWAIVSDGVHYITVAIPKSINASTPALVALKGLTVICSRIPGADVEGLSSESFIALKCAQVDILGRCNETGMGKNINDEADIGKWIADLRRAPDILRPYYASWSKHFTAAADEFLKPTTLNPLPATPVDARDFGSSPSQQMSSPLSGWSPSPRQSDSEHERCPTPSPAPMLSKKTVPSSQALDSSYLSAPTPAQRQKRAAVDEEETSRRIHRRVSRPKSSGPTVILAQASLASQPEEERDEDDMQTDRLLFGVKRRFHGFAVPRDGLASNGGVLTTLDVPLSGSGFAAVRRSLLLVSAVALGLMSLRKPLAEWAGFVYAKGDIRSLFGLVVCSIVVLLLAYLTNPSENSFRAYLTEQSFRHHLSRLDATTSDDPSASSQRRPPASTVPFDHGSPFHFANRATVSLRTPKHVFHSFGVFTVAAIIPAPTDRRPKDANTIVTDSWFIGAFGKWYRGGVLDAWYQDVVARSSDEETWTSGIMGMKALDKMSEYDGLPFSTKNLPAARSPPKLRNRDKSSQRLPVRSSTPPPLPKSASLPLHTPRPSISLQPAVSEPNRLGSLSRSPSTLFDQSPRIAEVLQQITASRNSVLELRNQLADFQITASSSHASLQAEVDSFRERKRQEDAARSELKSRTKTLEDSKRAAESVKRDADKRLKAAQTSRDDARQRMEFLDREIDVLTQRRAQDEASLLQTQQGFQTEQDITDALDNKRLEIKASEDIIAALNQRARELEDKLSSERDRLKLTRERAELWKQDRSFQPYNTTSLWPAPRNTYDMDVSRGRRSSDPHVLPTSPRPAKLALGAISNFNKAPPPLITSTPGYSPFDDVTQHAFTNFSPFGDPSPVPLLSPTSQSLIPSGLISSLDSVDGTSRSFQSDSDAFVDKDWSLRSHDSQMSPTTSLGPLTTSPTSLHATERNPFEVQILTSPSVREREFRMSGGDPMDLHRVYRTYSDPTSDPDTKAVAPTRRWFSSNKDKAKKGLNPDAKEFSLSHRIAPSTTTTTSGFDNLNPNGLGSGLMAPPASANQSLLRAFAPSPAEREALHRALGGSTNTSLERLPSLSDVGSIPPSPALVQAAVVPQKGLPSWLSSLPRIRKPNFSPWEDEEPVAVGGSDERRFA</sequence>
<dbReference type="OrthoDB" id="2548929at2759"/>
<keyword evidence="3" id="KW-0378">Hydrolase</keyword>
<dbReference type="SUPFAM" id="SSF53182">
    <property type="entry name" value="Pyrrolidone carboxyl peptidase (pyroglutamate aminopeptidase)"/>
    <property type="match status" value="1"/>
</dbReference>
<feature type="compositionally biased region" description="Low complexity" evidence="6">
    <location>
        <begin position="611"/>
        <end position="628"/>
    </location>
</feature>
<keyword evidence="2" id="KW-0645">Protease</keyword>
<evidence type="ECO:0000256" key="5">
    <source>
        <dbReference type="SAM" id="Coils"/>
    </source>
</evidence>
<feature type="region of interest" description="Disordered" evidence="6">
    <location>
        <begin position="850"/>
        <end position="907"/>
    </location>
</feature>
<feature type="compositionally biased region" description="Low complexity" evidence="6">
    <location>
        <begin position="379"/>
        <end position="390"/>
    </location>
</feature>
<dbReference type="InterPro" id="IPR036440">
    <property type="entry name" value="Peptidase_C15-like_sf"/>
</dbReference>
<feature type="region of interest" description="Disordered" evidence="6">
    <location>
        <begin position="1288"/>
        <end position="1311"/>
    </location>
</feature>
<comment type="similarity">
    <text evidence="1">Belongs to the peptidase C15 family.</text>
</comment>
<feature type="region of interest" description="Disordered" evidence="6">
    <location>
        <begin position="1133"/>
        <end position="1153"/>
    </location>
</feature>
<evidence type="ECO:0000256" key="1">
    <source>
        <dbReference type="ARBA" id="ARBA00006641"/>
    </source>
</evidence>
<feature type="region of interest" description="Disordered" evidence="6">
    <location>
        <begin position="611"/>
        <end position="636"/>
    </location>
</feature>
<dbReference type="GO" id="GO:0008234">
    <property type="term" value="F:cysteine-type peptidase activity"/>
    <property type="evidence" value="ECO:0007669"/>
    <property type="project" value="UniProtKB-KW"/>
</dbReference>
<reference evidence="7" key="1">
    <citation type="submission" date="2020-05" db="EMBL/GenBank/DDBJ databases">
        <title>Mycena genomes resolve the evolution of fungal bioluminescence.</title>
        <authorList>
            <person name="Tsai I.J."/>
        </authorList>
    </citation>
    <scope>NUCLEOTIDE SEQUENCE</scope>
    <source>
        <strain evidence="7">110903Hualien_Pintung</strain>
    </source>
</reference>
<dbReference type="Gene3D" id="3.40.630.20">
    <property type="entry name" value="Peptidase C15, pyroglutamyl peptidase I-like"/>
    <property type="match status" value="1"/>
</dbReference>
<keyword evidence="5" id="KW-0175">Coiled coil</keyword>
<dbReference type="GO" id="GO:0006508">
    <property type="term" value="P:proteolysis"/>
    <property type="evidence" value="ECO:0007669"/>
    <property type="project" value="UniProtKB-KW"/>
</dbReference>
<gene>
    <name evidence="7" type="ORF">HMN09_01046600</name>
</gene>
<feature type="compositionally biased region" description="Low complexity" evidence="6">
    <location>
        <begin position="1138"/>
        <end position="1153"/>
    </location>
</feature>
<dbReference type="EMBL" id="JACAZE010000015">
    <property type="protein sequence ID" value="KAF7298245.1"/>
    <property type="molecule type" value="Genomic_DNA"/>
</dbReference>
<evidence type="ECO:0000256" key="3">
    <source>
        <dbReference type="ARBA" id="ARBA00022801"/>
    </source>
</evidence>
<protein>
    <submittedName>
        <fullName evidence="7">Proteophosphoglycan ppg4</fullName>
    </submittedName>
</protein>
<dbReference type="InterPro" id="IPR016125">
    <property type="entry name" value="Peptidase_C15-like"/>
</dbReference>
<feature type="region of interest" description="Disordered" evidence="6">
    <location>
        <begin position="739"/>
        <end position="809"/>
    </location>
</feature>
<feature type="region of interest" description="Disordered" evidence="6">
    <location>
        <begin position="1329"/>
        <end position="1360"/>
    </location>
</feature>
<dbReference type="PANTHER" id="PTHR23402:SF1">
    <property type="entry name" value="PYROGLUTAMYL-PEPTIDASE I"/>
    <property type="match status" value="1"/>
</dbReference>
<evidence type="ECO:0000256" key="2">
    <source>
        <dbReference type="ARBA" id="ARBA00022670"/>
    </source>
</evidence>
<evidence type="ECO:0000313" key="7">
    <source>
        <dbReference type="EMBL" id="KAF7298245.1"/>
    </source>
</evidence>
<keyword evidence="8" id="KW-1185">Reference proteome</keyword>
<evidence type="ECO:0000256" key="6">
    <source>
        <dbReference type="SAM" id="MobiDB-lite"/>
    </source>
</evidence>
<dbReference type="Pfam" id="PF01470">
    <property type="entry name" value="Peptidase_C15"/>
    <property type="match status" value="1"/>
</dbReference>
<comment type="caution">
    <text evidence="7">The sequence shown here is derived from an EMBL/GenBank/DDBJ whole genome shotgun (WGS) entry which is preliminary data.</text>
</comment>
<feature type="compositionally biased region" description="Basic and acidic residues" evidence="6">
    <location>
        <begin position="857"/>
        <end position="907"/>
    </location>
</feature>
<keyword evidence="4" id="KW-0788">Thiol protease</keyword>
<dbReference type="Proteomes" id="UP000613580">
    <property type="component" value="Unassembled WGS sequence"/>
</dbReference>
<dbReference type="PANTHER" id="PTHR23402">
    <property type="entry name" value="PROTEASE FAMILY C15 PYROGLUTAMYL-PEPTIDASE I-RELATED"/>
    <property type="match status" value="1"/>
</dbReference>
<accession>A0A8H6SGA3</accession>
<organism evidence="7 8">
    <name type="scientific">Mycena chlorophos</name>
    <name type="common">Agaric fungus</name>
    <name type="synonym">Agaricus chlorophos</name>
    <dbReference type="NCBI Taxonomy" id="658473"/>
    <lineage>
        <taxon>Eukaryota</taxon>
        <taxon>Fungi</taxon>
        <taxon>Dikarya</taxon>
        <taxon>Basidiomycota</taxon>
        <taxon>Agaricomycotina</taxon>
        <taxon>Agaricomycetes</taxon>
        <taxon>Agaricomycetidae</taxon>
        <taxon>Agaricales</taxon>
        <taxon>Marasmiineae</taxon>
        <taxon>Mycenaceae</taxon>
        <taxon>Mycena</taxon>
    </lineage>
</organism>
<evidence type="ECO:0000256" key="4">
    <source>
        <dbReference type="ARBA" id="ARBA00022807"/>
    </source>
</evidence>
<evidence type="ECO:0000313" key="8">
    <source>
        <dbReference type="Proteomes" id="UP000613580"/>
    </source>
</evidence>